<keyword evidence="1" id="KW-0175">Coiled coil</keyword>
<feature type="chain" id="PRO_5003319922" evidence="2">
    <location>
        <begin position="21"/>
        <end position="224"/>
    </location>
</feature>
<dbReference type="HOGENOM" id="CLU_087643_0_0_1"/>
<evidence type="ECO:0000256" key="1">
    <source>
        <dbReference type="SAM" id="Coils"/>
    </source>
</evidence>
<name>F4PAS2_BATDJ</name>
<gene>
    <name evidence="3" type="ORF">BATDEDRAFT_27413</name>
</gene>
<evidence type="ECO:0000313" key="3">
    <source>
        <dbReference type="EMBL" id="EGF77591.1"/>
    </source>
</evidence>
<proteinExistence type="predicted"/>
<dbReference type="GeneID" id="18239325"/>
<dbReference type="EMBL" id="GL882891">
    <property type="protein sequence ID" value="EGF77591.1"/>
    <property type="molecule type" value="Genomic_DNA"/>
</dbReference>
<evidence type="ECO:0000313" key="4">
    <source>
        <dbReference type="Proteomes" id="UP000007241"/>
    </source>
</evidence>
<feature type="coiled-coil region" evidence="1">
    <location>
        <begin position="96"/>
        <end position="168"/>
    </location>
</feature>
<dbReference type="RefSeq" id="XP_006681674.1">
    <property type="nucleotide sequence ID" value="XM_006681611.1"/>
</dbReference>
<dbReference type="InParanoid" id="F4PAS2"/>
<keyword evidence="2" id="KW-0732">Signal</keyword>
<protein>
    <submittedName>
        <fullName evidence="3">Uncharacterized protein</fullName>
    </submittedName>
</protein>
<dbReference type="Proteomes" id="UP000007241">
    <property type="component" value="Unassembled WGS sequence"/>
</dbReference>
<accession>F4PAS2</accession>
<organism evidence="3 4">
    <name type="scientific">Batrachochytrium dendrobatidis (strain JAM81 / FGSC 10211)</name>
    <name type="common">Frog chytrid fungus</name>
    <dbReference type="NCBI Taxonomy" id="684364"/>
    <lineage>
        <taxon>Eukaryota</taxon>
        <taxon>Fungi</taxon>
        <taxon>Fungi incertae sedis</taxon>
        <taxon>Chytridiomycota</taxon>
        <taxon>Chytridiomycota incertae sedis</taxon>
        <taxon>Chytridiomycetes</taxon>
        <taxon>Rhizophydiales</taxon>
        <taxon>Rhizophydiales incertae sedis</taxon>
        <taxon>Batrachochytrium</taxon>
    </lineage>
</organism>
<sequence length="224" mass="24780">MKLSITILSSILAVCSVTVANPVDPSSTMSAEASASTASPDVAIASGSGFTIPLNPYMADCHPITFEGIQMIRSYADSKHGFDNAKKQRILKKQEIINQKKRIKGLKEQLDYLLDQAKDSPGSEDLDEGFHSISSKYVRRLRALEKELKKFSKKLEEMRKVLAVLKSELYDYLVKHDTTGLVAAGSTVDLKSIPGFDKCFDYFYNRSLQRSPQSGHGSAKAIRL</sequence>
<evidence type="ECO:0000256" key="2">
    <source>
        <dbReference type="SAM" id="SignalP"/>
    </source>
</evidence>
<dbReference type="AlphaFoldDB" id="F4PAS2"/>
<reference evidence="3 4" key="1">
    <citation type="submission" date="2009-12" db="EMBL/GenBank/DDBJ databases">
        <title>The draft genome of Batrachochytrium dendrobatidis.</title>
        <authorList>
            <consortium name="US DOE Joint Genome Institute (JGI-PGF)"/>
            <person name="Kuo A."/>
            <person name="Salamov A."/>
            <person name="Schmutz J."/>
            <person name="Lucas S."/>
            <person name="Pitluck S."/>
            <person name="Rosenblum E."/>
            <person name="Stajich J."/>
            <person name="Eisen M."/>
            <person name="Grigoriev I.V."/>
        </authorList>
    </citation>
    <scope>NUCLEOTIDE SEQUENCE [LARGE SCALE GENOMIC DNA]</scope>
    <source>
        <strain evidence="4">JAM81 / FGSC 10211</strain>
    </source>
</reference>
<feature type="signal peptide" evidence="2">
    <location>
        <begin position="1"/>
        <end position="20"/>
    </location>
</feature>
<keyword evidence="4" id="KW-1185">Reference proteome</keyword>